<protein>
    <submittedName>
        <fullName evidence="1">Uncharacterized protein</fullName>
    </submittedName>
</protein>
<reference evidence="1 2" key="1">
    <citation type="journal article" date="2025" name="Microbiol. Resour. Announc.">
        <title>Draft genome sequences for Neonectria magnoliae and Neonectria punicea, canker pathogens of Liriodendron tulipifera and Acer saccharum in West Virginia.</title>
        <authorList>
            <person name="Petronek H.M."/>
            <person name="Kasson M.T."/>
            <person name="Metheny A.M."/>
            <person name="Stauder C.M."/>
            <person name="Lovett B."/>
            <person name="Lynch S.C."/>
            <person name="Garnas J.R."/>
            <person name="Kasson L.R."/>
            <person name="Stajich J.E."/>
        </authorList>
    </citation>
    <scope>NUCLEOTIDE SEQUENCE [LARGE SCALE GENOMIC DNA]</scope>
    <source>
        <strain evidence="1 2">NRRL 64653</strain>
    </source>
</reference>
<name>A0ABR1HEJ9_9HYPO</name>
<keyword evidence="2" id="KW-1185">Reference proteome</keyword>
<dbReference type="Proteomes" id="UP001498476">
    <property type="component" value="Unassembled WGS sequence"/>
</dbReference>
<proteinExistence type="predicted"/>
<evidence type="ECO:0000313" key="1">
    <source>
        <dbReference type="EMBL" id="KAK7419377.1"/>
    </source>
</evidence>
<gene>
    <name evidence="1" type="ORF">QQX98_003329</name>
</gene>
<comment type="caution">
    <text evidence="1">The sequence shown here is derived from an EMBL/GenBank/DDBJ whole genome shotgun (WGS) entry which is preliminary data.</text>
</comment>
<organism evidence="1 2">
    <name type="scientific">Neonectria punicea</name>
    <dbReference type="NCBI Taxonomy" id="979145"/>
    <lineage>
        <taxon>Eukaryota</taxon>
        <taxon>Fungi</taxon>
        <taxon>Dikarya</taxon>
        <taxon>Ascomycota</taxon>
        <taxon>Pezizomycotina</taxon>
        <taxon>Sordariomycetes</taxon>
        <taxon>Hypocreomycetidae</taxon>
        <taxon>Hypocreales</taxon>
        <taxon>Nectriaceae</taxon>
        <taxon>Neonectria</taxon>
    </lineage>
</organism>
<sequence>MSKYHQSRLPSRHLPGQVRTALPLKVQIPFRRVVGFYERGQHAWAVRDIPDPRDPDPERYACIPALLCLAFNRRIELGLPRHAPPILTRDMLDEWRAQEREYEEEPAWVDGVPRLTATLAIPHWNNKKRDFVPLESFDHASKEFSRKNILIWQPHIHFA</sequence>
<evidence type="ECO:0000313" key="2">
    <source>
        <dbReference type="Proteomes" id="UP001498476"/>
    </source>
</evidence>
<accession>A0ABR1HEJ9</accession>
<dbReference type="EMBL" id="JAZAVJ010000038">
    <property type="protein sequence ID" value="KAK7419377.1"/>
    <property type="molecule type" value="Genomic_DNA"/>
</dbReference>